<organism evidence="3 4">
    <name type="scientific">Haloechinothrix alba</name>
    <dbReference type="NCBI Taxonomy" id="664784"/>
    <lineage>
        <taxon>Bacteria</taxon>
        <taxon>Bacillati</taxon>
        <taxon>Actinomycetota</taxon>
        <taxon>Actinomycetes</taxon>
        <taxon>Pseudonocardiales</taxon>
        <taxon>Pseudonocardiaceae</taxon>
        <taxon>Haloechinothrix</taxon>
    </lineage>
</organism>
<feature type="region of interest" description="Disordered" evidence="1">
    <location>
        <begin position="53"/>
        <end position="72"/>
    </location>
</feature>
<evidence type="ECO:0000256" key="1">
    <source>
        <dbReference type="SAM" id="MobiDB-lite"/>
    </source>
</evidence>
<evidence type="ECO:0000313" key="4">
    <source>
        <dbReference type="Proteomes" id="UP000198348"/>
    </source>
</evidence>
<keyword evidence="2" id="KW-0732">Signal</keyword>
<protein>
    <recommendedName>
        <fullName evidence="5">Secreted protein</fullName>
    </recommendedName>
</protein>
<name>A0A238YA17_9PSEU</name>
<proteinExistence type="predicted"/>
<keyword evidence="4" id="KW-1185">Reference proteome</keyword>
<sequence>MWRRCTSARASAAAAALAAVAAEYNSSNATLEILTEPDRMIHPLLYTEKYATGASSARPAQRGMQQAHAARG</sequence>
<dbReference type="AlphaFoldDB" id="A0A238YA17"/>
<feature type="chain" id="PRO_5012714866" description="Secreted protein" evidence="2">
    <location>
        <begin position="22"/>
        <end position="72"/>
    </location>
</feature>
<feature type="signal peptide" evidence="2">
    <location>
        <begin position="1"/>
        <end position="21"/>
    </location>
</feature>
<dbReference type="EMBL" id="FZNW01000014">
    <property type="protein sequence ID" value="SNR67870.1"/>
    <property type="molecule type" value="Genomic_DNA"/>
</dbReference>
<gene>
    <name evidence="3" type="ORF">SAMN06265360_11482</name>
</gene>
<reference evidence="3 4" key="1">
    <citation type="submission" date="2017-06" db="EMBL/GenBank/DDBJ databases">
        <authorList>
            <person name="Kim H.J."/>
            <person name="Triplett B.A."/>
        </authorList>
    </citation>
    <scope>NUCLEOTIDE SEQUENCE [LARGE SCALE GENOMIC DNA]</scope>
    <source>
        <strain evidence="3 4">DSM 45207</strain>
    </source>
</reference>
<evidence type="ECO:0008006" key="5">
    <source>
        <dbReference type="Google" id="ProtNLM"/>
    </source>
</evidence>
<evidence type="ECO:0000256" key="2">
    <source>
        <dbReference type="SAM" id="SignalP"/>
    </source>
</evidence>
<dbReference type="Proteomes" id="UP000198348">
    <property type="component" value="Unassembled WGS sequence"/>
</dbReference>
<evidence type="ECO:0000313" key="3">
    <source>
        <dbReference type="EMBL" id="SNR67870.1"/>
    </source>
</evidence>
<accession>A0A238YA17</accession>